<accession>A0ABU4X4L6</accession>
<comment type="caution">
    <text evidence="2">The sequence shown here is derived from an EMBL/GenBank/DDBJ whole genome shotgun (WGS) entry which is preliminary data.</text>
</comment>
<dbReference type="Proteomes" id="UP001272097">
    <property type="component" value="Unassembled WGS sequence"/>
</dbReference>
<name>A0ABU4X4L6_9HYPH</name>
<dbReference type="PROSITE" id="PS51273">
    <property type="entry name" value="GATASE_TYPE_1"/>
    <property type="match status" value="1"/>
</dbReference>
<dbReference type="PANTHER" id="PTHR42695">
    <property type="entry name" value="GLUTAMINE AMIDOTRANSFERASE YLR126C-RELATED"/>
    <property type="match status" value="1"/>
</dbReference>
<dbReference type="Gene3D" id="3.40.50.880">
    <property type="match status" value="1"/>
</dbReference>
<dbReference type="CDD" id="cd01741">
    <property type="entry name" value="GATase1_1"/>
    <property type="match status" value="1"/>
</dbReference>
<evidence type="ECO:0000259" key="1">
    <source>
        <dbReference type="Pfam" id="PF00117"/>
    </source>
</evidence>
<dbReference type="SUPFAM" id="SSF52317">
    <property type="entry name" value="Class I glutamine amidotransferase-like"/>
    <property type="match status" value="1"/>
</dbReference>
<reference evidence="2 3" key="1">
    <citation type="submission" date="2023-08" db="EMBL/GenBank/DDBJ databases">
        <title>Implementing the SeqCode for naming new Mesorhizobium species isolated from Vachellia karroo root nodules.</title>
        <authorList>
            <person name="Van Lill M."/>
        </authorList>
    </citation>
    <scope>NUCLEOTIDE SEQUENCE [LARGE SCALE GENOMIC DNA]</scope>
    <source>
        <strain evidence="2 3">VK3E</strain>
    </source>
</reference>
<dbReference type="RefSeq" id="WP_320216951.1">
    <property type="nucleotide sequence ID" value="NZ_JAVIIS010000050.1"/>
</dbReference>
<dbReference type="InterPro" id="IPR044992">
    <property type="entry name" value="ChyE-like"/>
</dbReference>
<keyword evidence="2" id="KW-0315">Glutamine amidotransferase</keyword>
<gene>
    <name evidence="2" type="ORF">RFM51_25565</name>
</gene>
<dbReference type="InterPro" id="IPR017926">
    <property type="entry name" value="GATASE"/>
</dbReference>
<dbReference type="Pfam" id="PF00117">
    <property type="entry name" value="GATase"/>
    <property type="match status" value="1"/>
</dbReference>
<evidence type="ECO:0000313" key="2">
    <source>
        <dbReference type="EMBL" id="MDX8442954.1"/>
    </source>
</evidence>
<keyword evidence="3" id="KW-1185">Reference proteome</keyword>
<evidence type="ECO:0000313" key="3">
    <source>
        <dbReference type="Proteomes" id="UP001272097"/>
    </source>
</evidence>
<organism evidence="2 3">
    <name type="scientific">Mesorhizobium australafricanum</name>
    <dbReference type="NCBI Taxonomy" id="3072311"/>
    <lineage>
        <taxon>Bacteria</taxon>
        <taxon>Pseudomonadati</taxon>
        <taxon>Pseudomonadota</taxon>
        <taxon>Alphaproteobacteria</taxon>
        <taxon>Hyphomicrobiales</taxon>
        <taxon>Phyllobacteriaceae</taxon>
        <taxon>Mesorhizobium</taxon>
    </lineage>
</organism>
<dbReference type="EMBL" id="JAVIIS010000050">
    <property type="protein sequence ID" value="MDX8442954.1"/>
    <property type="molecule type" value="Genomic_DNA"/>
</dbReference>
<protein>
    <submittedName>
        <fullName evidence="2">Glutamine amidotransferase</fullName>
    </submittedName>
</protein>
<proteinExistence type="predicted"/>
<dbReference type="PANTHER" id="PTHR42695:SF5">
    <property type="entry name" value="GLUTAMINE AMIDOTRANSFERASE YLR126C-RELATED"/>
    <property type="match status" value="1"/>
</dbReference>
<dbReference type="InterPro" id="IPR029062">
    <property type="entry name" value="Class_I_gatase-like"/>
</dbReference>
<sequence>MKRIVLVRHAEEPGDDHVQTTLTANGHAITTAMPFKGEAIDLDNVDGAVIYGGPFNVFDTDEHPFLDDEAGLIEHCLENDLPLLGICQGAQQIAWHLGADVGPVASGVREFGYFEIMPTAEAGDFLDRPLFLPQNHFHTFALPAGAVHLASSETFPNQAFRIGDTTYALQFHAEQGPTGFRRWQERQGAPYGTLGAQDRDEQDRLMEAHHAAQLAWFSGFVTKLFG</sequence>
<feature type="domain" description="Glutamine amidotransferase" evidence="1">
    <location>
        <begin position="38"/>
        <end position="178"/>
    </location>
</feature>